<reference evidence="8 9" key="1">
    <citation type="submission" date="2016-04" db="EMBL/GenBank/DDBJ databases">
        <title>Complete Genome Sequence of Halotalea alkalilenta IHB B 13600.</title>
        <authorList>
            <person name="Swarnkar M.K."/>
            <person name="Sharma A."/>
            <person name="Kaushal K."/>
            <person name="Soni R."/>
            <person name="Rana S."/>
            <person name="Singh A.K."/>
            <person name="Gulati A."/>
        </authorList>
    </citation>
    <scope>NUCLEOTIDE SEQUENCE [LARGE SCALE GENOMIC DNA]</scope>
    <source>
        <strain evidence="8 9">IHB B 13600</strain>
    </source>
</reference>
<evidence type="ECO:0000313" key="9">
    <source>
        <dbReference type="Proteomes" id="UP000077875"/>
    </source>
</evidence>
<evidence type="ECO:0000313" key="8">
    <source>
        <dbReference type="EMBL" id="ANF59436.1"/>
    </source>
</evidence>
<comment type="similarity">
    <text evidence="2">Belongs to the N-acetylmuramoyl-L-alanine amidase 2 family.</text>
</comment>
<dbReference type="SMART" id="SM00644">
    <property type="entry name" value="Ami_2"/>
    <property type="match status" value="1"/>
</dbReference>
<dbReference type="GO" id="GO:0071555">
    <property type="term" value="P:cell wall organization"/>
    <property type="evidence" value="ECO:0007669"/>
    <property type="project" value="UniProtKB-KW"/>
</dbReference>
<feature type="domain" description="N-acetylmuramoyl-L-alanine amidase" evidence="7">
    <location>
        <begin position="74"/>
        <end position="219"/>
    </location>
</feature>
<dbReference type="CDD" id="cd06583">
    <property type="entry name" value="PGRP"/>
    <property type="match status" value="1"/>
</dbReference>
<keyword evidence="5" id="KW-0961">Cell wall biogenesis/degradation</keyword>
<dbReference type="GO" id="GO:0008745">
    <property type="term" value="F:N-acetylmuramoyl-L-alanine amidase activity"/>
    <property type="evidence" value="ECO:0007669"/>
    <property type="project" value="UniProtKB-EC"/>
</dbReference>
<evidence type="ECO:0000256" key="6">
    <source>
        <dbReference type="SAM" id="SignalP"/>
    </source>
</evidence>
<dbReference type="PANTHER" id="PTHR30417:SF1">
    <property type="entry name" value="N-ACETYLMURAMOYL-L-ALANINE AMIDASE AMID"/>
    <property type="match status" value="1"/>
</dbReference>
<dbReference type="Pfam" id="PF01510">
    <property type="entry name" value="Amidase_2"/>
    <property type="match status" value="1"/>
</dbReference>
<dbReference type="InterPro" id="IPR051206">
    <property type="entry name" value="NAMLAA_amidase_2"/>
</dbReference>
<dbReference type="SUPFAM" id="SSF55846">
    <property type="entry name" value="N-acetylmuramoyl-L-alanine amidase-like"/>
    <property type="match status" value="1"/>
</dbReference>
<evidence type="ECO:0000256" key="5">
    <source>
        <dbReference type="ARBA" id="ARBA00023316"/>
    </source>
</evidence>
<dbReference type="GO" id="GO:0009253">
    <property type="term" value="P:peptidoglycan catabolic process"/>
    <property type="evidence" value="ECO:0007669"/>
    <property type="project" value="InterPro"/>
</dbReference>
<dbReference type="STRING" id="376489.A5892_02035"/>
<dbReference type="PANTHER" id="PTHR30417">
    <property type="entry name" value="N-ACETYLMURAMOYL-L-ALANINE AMIDASE AMID"/>
    <property type="match status" value="1"/>
</dbReference>
<dbReference type="EC" id="3.5.1.28" evidence="3"/>
<keyword evidence="6" id="KW-0732">Signal</keyword>
<keyword evidence="9" id="KW-1185">Reference proteome</keyword>
<gene>
    <name evidence="8" type="ORF">A5892_02035</name>
</gene>
<feature type="chain" id="PRO_5008004771" description="N-acetylmuramoyl-L-alanine amidase" evidence="6">
    <location>
        <begin position="21"/>
        <end position="328"/>
    </location>
</feature>
<dbReference type="GO" id="GO:0009254">
    <property type="term" value="P:peptidoglycan turnover"/>
    <property type="evidence" value="ECO:0007669"/>
    <property type="project" value="TreeGrafter"/>
</dbReference>
<organism evidence="8 9">
    <name type="scientific">Halotalea alkalilenta</name>
    <dbReference type="NCBI Taxonomy" id="376489"/>
    <lineage>
        <taxon>Bacteria</taxon>
        <taxon>Pseudomonadati</taxon>
        <taxon>Pseudomonadota</taxon>
        <taxon>Gammaproteobacteria</taxon>
        <taxon>Oceanospirillales</taxon>
        <taxon>Halomonadaceae</taxon>
        <taxon>Halotalea</taxon>
    </lineage>
</organism>
<dbReference type="Pfam" id="PF01471">
    <property type="entry name" value="PG_binding_1"/>
    <property type="match status" value="1"/>
</dbReference>
<dbReference type="Gene3D" id="3.40.80.10">
    <property type="entry name" value="Peptidoglycan recognition protein-like"/>
    <property type="match status" value="1"/>
</dbReference>
<dbReference type="InterPro" id="IPR036505">
    <property type="entry name" value="Amidase/PGRP_sf"/>
</dbReference>
<feature type="signal peptide" evidence="6">
    <location>
        <begin position="1"/>
        <end position="20"/>
    </location>
</feature>
<dbReference type="InterPro" id="IPR002477">
    <property type="entry name" value="Peptidoglycan-bd-like"/>
</dbReference>
<dbReference type="InterPro" id="IPR036365">
    <property type="entry name" value="PGBD-like_sf"/>
</dbReference>
<dbReference type="Gene3D" id="1.10.101.10">
    <property type="entry name" value="PGBD-like superfamily/PGBD"/>
    <property type="match status" value="1"/>
</dbReference>
<evidence type="ECO:0000256" key="2">
    <source>
        <dbReference type="ARBA" id="ARBA00007553"/>
    </source>
</evidence>
<protein>
    <recommendedName>
        <fullName evidence="3">N-acetylmuramoyl-L-alanine amidase</fullName>
        <ecNumber evidence="3">3.5.1.28</ecNumber>
    </recommendedName>
</protein>
<dbReference type="InterPro" id="IPR036366">
    <property type="entry name" value="PGBDSf"/>
</dbReference>
<dbReference type="AlphaFoldDB" id="A0A172YJT8"/>
<evidence type="ECO:0000256" key="3">
    <source>
        <dbReference type="ARBA" id="ARBA00011901"/>
    </source>
</evidence>
<dbReference type="SUPFAM" id="SSF47090">
    <property type="entry name" value="PGBD-like"/>
    <property type="match status" value="1"/>
</dbReference>
<sequence>MPKRFLSLAFALLLAGCAGAPPAPTPPSPPQVPTPVVEVLDFETPVIQDRAPARRYSAEEGRALERRSGYRVDHSVRSAGVNQRVRYLVIHYTGGDDAAALRALTGSQVGTHYLVLDQPGEFQQQPVVLQLADESMRAWHAGVSAWGDREGLNDTSIGIEIVNPGFTQTPSGLSWSPFSESQIQLVIALAKDIVQRYDIEPTNVVAHSDISPGRKLDPGPFFPWQRLAQAGVGAWPERATVARYLNQFSNGRVPSVRALQQGLARYGYRLEQTGRMDDQTLRVLKSFQMRFRPTDHTGFYDAESAAILFALIEKYHGPAQAGAILASS</sequence>
<name>A0A172YJT8_9GAMM</name>
<evidence type="ECO:0000259" key="7">
    <source>
        <dbReference type="SMART" id="SM00644"/>
    </source>
</evidence>
<evidence type="ECO:0000256" key="4">
    <source>
        <dbReference type="ARBA" id="ARBA00022801"/>
    </source>
</evidence>
<evidence type="ECO:0000256" key="1">
    <source>
        <dbReference type="ARBA" id="ARBA00001561"/>
    </source>
</evidence>
<dbReference type="FunFam" id="3.40.80.10:FF:000003">
    <property type="entry name" value="N-acetylmuramoyl-L-alanine amidase"/>
    <property type="match status" value="1"/>
</dbReference>
<dbReference type="InterPro" id="IPR002502">
    <property type="entry name" value="Amidase_domain"/>
</dbReference>
<dbReference type="PROSITE" id="PS51257">
    <property type="entry name" value="PROKAR_LIPOPROTEIN"/>
    <property type="match status" value="1"/>
</dbReference>
<accession>A0A172YJT8</accession>
<keyword evidence="4" id="KW-0378">Hydrolase</keyword>
<comment type="catalytic activity">
    <reaction evidence="1">
        <text>Hydrolyzes the link between N-acetylmuramoyl residues and L-amino acid residues in certain cell-wall glycopeptides.</text>
        <dbReference type="EC" id="3.5.1.28"/>
    </reaction>
</comment>
<dbReference type="KEGG" id="haa:A5892_02035"/>
<proteinExistence type="inferred from homology"/>
<dbReference type="EMBL" id="CP015243">
    <property type="protein sequence ID" value="ANF59436.1"/>
    <property type="molecule type" value="Genomic_DNA"/>
</dbReference>
<dbReference type="Proteomes" id="UP000077875">
    <property type="component" value="Chromosome"/>
</dbReference>
<dbReference type="GO" id="GO:0019867">
    <property type="term" value="C:outer membrane"/>
    <property type="evidence" value="ECO:0007669"/>
    <property type="project" value="TreeGrafter"/>
</dbReference>